<keyword evidence="2" id="KW-0472">Membrane</keyword>
<keyword evidence="4" id="KW-1185">Reference proteome</keyword>
<reference evidence="3 4" key="1">
    <citation type="submission" date="2014-04" db="EMBL/GenBank/DDBJ databases">
        <authorList>
            <consortium name="DOE Joint Genome Institute"/>
            <person name="Kuo A."/>
            <person name="Kohler A."/>
            <person name="Nagy L.G."/>
            <person name="Floudas D."/>
            <person name="Copeland A."/>
            <person name="Barry K.W."/>
            <person name="Cichocki N."/>
            <person name="Veneault-Fourrey C."/>
            <person name="LaButti K."/>
            <person name="Lindquist E.A."/>
            <person name="Lipzen A."/>
            <person name="Lundell T."/>
            <person name="Morin E."/>
            <person name="Murat C."/>
            <person name="Sun H."/>
            <person name="Tunlid A."/>
            <person name="Henrissat B."/>
            <person name="Grigoriev I.V."/>
            <person name="Hibbett D.S."/>
            <person name="Martin F."/>
            <person name="Nordberg H.P."/>
            <person name="Cantor M.N."/>
            <person name="Hua S.X."/>
        </authorList>
    </citation>
    <scope>NUCLEOTIDE SEQUENCE [LARGE SCALE GENOMIC DNA]</scope>
    <source>
        <strain evidence="3 4">LaAM-08-1</strain>
    </source>
</reference>
<dbReference type="Proteomes" id="UP000054477">
    <property type="component" value="Unassembled WGS sequence"/>
</dbReference>
<reference evidence="4" key="2">
    <citation type="submission" date="2015-01" db="EMBL/GenBank/DDBJ databases">
        <title>Evolutionary Origins and Diversification of the Mycorrhizal Mutualists.</title>
        <authorList>
            <consortium name="DOE Joint Genome Institute"/>
            <consortium name="Mycorrhizal Genomics Consortium"/>
            <person name="Kohler A."/>
            <person name="Kuo A."/>
            <person name="Nagy L.G."/>
            <person name="Floudas D."/>
            <person name="Copeland A."/>
            <person name="Barry K.W."/>
            <person name="Cichocki N."/>
            <person name="Veneault-Fourrey C."/>
            <person name="LaButti K."/>
            <person name="Lindquist E.A."/>
            <person name="Lipzen A."/>
            <person name="Lundell T."/>
            <person name="Morin E."/>
            <person name="Murat C."/>
            <person name="Riley R."/>
            <person name="Ohm R."/>
            <person name="Sun H."/>
            <person name="Tunlid A."/>
            <person name="Henrissat B."/>
            <person name="Grigoriev I.V."/>
            <person name="Hibbett D.S."/>
            <person name="Martin F."/>
        </authorList>
    </citation>
    <scope>NUCLEOTIDE SEQUENCE [LARGE SCALE GENOMIC DNA]</scope>
    <source>
        <strain evidence="4">LaAM-08-1</strain>
    </source>
</reference>
<gene>
    <name evidence="3" type="ORF">K443DRAFT_134221</name>
</gene>
<feature type="compositionally biased region" description="Basic and acidic residues" evidence="1">
    <location>
        <begin position="11"/>
        <end position="23"/>
    </location>
</feature>
<evidence type="ECO:0000313" key="3">
    <source>
        <dbReference type="EMBL" id="KIJ96113.1"/>
    </source>
</evidence>
<feature type="transmembrane region" description="Helical" evidence="2">
    <location>
        <begin position="195"/>
        <end position="216"/>
    </location>
</feature>
<sequence length="246" mass="28091">MTKPIPLLQDPVHDPLRPSARVRPEMRGKNGYRLYPPANMAINYPMGILMLQYDSLLHSASSPCQMVAKDWDRKTESVNLGNVMAPKDIIQLRGWISSEYLTLMLTWHSIITHQEHIKFISVYWLLCTPASLDSCYKAHHVAVPDLWWIIRFYPWSLIIMLPFELAVYLCAVLGPIYPIAWAACLGIFILPGAPLSNFFLSIGVGLVTLVLMFLAWKQWLGYPVRVPLCSIVHIWCNMTPTKNQIT</sequence>
<protein>
    <submittedName>
        <fullName evidence="3">Unplaced genomic scaffold K443scaffold_197, whole genome shotgun sequence</fullName>
    </submittedName>
</protein>
<organism evidence="3 4">
    <name type="scientific">Laccaria amethystina LaAM-08-1</name>
    <dbReference type="NCBI Taxonomy" id="1095629"/>
    <lineage>
        <taxon>Eukaryota</taxon>
        <taxon>Fungi</taxon>
        <taxon>Dikarya</taxon>
        <taxon>Basidiomycota</taxon>
        <taxon>Agaricomycotina</taxon>
        <taxon>Agaricomycetes</taxon>
        <taxon>Agaricomycetidae</taxon>
        <taxon>Agaricales</taxon>
        <taxon>Agaricineae</taxon>
        <taxon>Hydnangiaceae</taxon>
        <taxon>Laccaria</taxon>
    </lineage>
</organism>
<name>A0A0C9X4A9_9AGAR</name>
<keyword evidence="2" id="KW-1133">Transmembrane helix</keyword>
<proteinExistence type="predicted"/>
<feature type="region of interest" description="Disordered" evidence="1">
    <location>
        <begin position="1"/>
        <end position="23"/>
    </location>
</feature>
<keyword evidence="2" id="KW-0812">Transmembrane</keyword>
<evidence type="ECO:0000313" key="4">
    <source>
        <dbReference type="Proteomes" id="UP000054477"/>
    </source>
</evidence>
<evidence type="ECO:0000256" key="2">
    <source>
        <dbReference type="SAM" id="Phobius"/>
    </source>
</evidence>
<feature type="transmembrane region" description="Helical" evidence="2">
    <location>
        <begin position="165"/>
        <end position="189"/>
    </location>
</feature>
<evidence type="ECO:0000256" key="1">
    <source>
        <dbReference type="SAM" id="MobiDB-lite"/>
    </source>
</evidence>
<dbReference type="HOGENOM" id="CLU_093924_0_0_1"/>
<dbReference type="EMBL" id="KN838732">
    <property type="protein sequence ID" value="KIJ96113.1"/>
    <property type="molecule type" value="Genomic_DNA"/>
</dbReference>
<accession>A0A0C9X4A9</accession>
<dbReference type="AlphaFoldDB" id="A0A0C9X4A9"/>